<proteinExistence type="predicted"/>
<comment type="caution">
    <text evidence="2">The sequence shown here is derived from an EMBL/GenBank/DDBJ whole genome shotgun (WGS) entry which is preliminary data.</text>
</comment>
<dbReference type="AlphaFoldDB" id="A0AAP8NMD7"/>
<organism evidence="2 3">
    <name type="scientific">Akkermansia muciniphila</name>
    <dbReference type="NCBI Taxonomy" id="239935"/>
    <lineage>
        <taxon>Bacteria</taxon>
        <taxon>Pseudomonadati</taxon>
        <taxon>Verrucomicrobiota</taxon>
        <taxon>Verrucomicrobiia</taxon>
        <taxon>Verrucomicrobiales</taxon>
        <taxon>Akkermansiaceae</taxon>
        <taxon>Akkermansia</taxon>
    </lineage>
</organism>
<dbReference type="Proteomes" id="UP000235914">
    <property type="component" value="Unassembled WGS sequence"/>
</dbReference>
<reference evidence="2 3" key="1">
    <citation type="journal article" date="2017" name="BMC Genomics">
        <title>Genome sequencing of 39 Akkermansia muciniphila isolates reveals its population structure, genomic and functional diverisity, and global distribution in mammalian gut microbiotas.</title>
        <authorList>
            <person name="Guo X."/>
            <person name="Li S."/>
            <person name="Zhang J."/>
            <person name="Wu F."/>
            <person name="Li X."/>
            <person name="Wu D."/>
            <person name="Zhang M."/>
            <person name="Ou Z."/>
            <person name="Jie Z."/>
            <person name="Yan Q."/>
            <person name="Li P."/>
            <person name="Yi J."/>
            <person name="Peng Y."/>
        </authorList>
    </citation>
    <scope>NUCLEOTIDE SEQUENCE [LARGE SCALE GENOMIC DNA]</scope>
    <source>
        <strain evidence="2 3">GP43</strain>
    </source>
</reference>
<feature type="compositionally biased region" description="Gly residues" evidence="1">
    <location>
        <begin position="43"/>
        <end position="52"/>
    </location>
</feature>
<dbReference type="EMBL" id="PJKN01000001">
    <property type="protein sequence ID" value="PNC57605.1"/>
    <property type="molecule type" value="Genomic_DNA"/>
</dbReference>
<evidence type="ECO:0000256" key="1">
    <source>
        <dbReference type="SAM" id="MobiDB-lite"/>
    </source>
</evidence>
<gene>
    <name evidence="2" type="ORF">CXU09_00560</name>
</gene>
<feature type="region of interest" description="Disordered" evidence="1">
    <location>
        <begin position="38"/>
        <end position="59"/>
    </location>
</feature>
<accession>A0AAP8NMD7</accession>
<evidence type="ECO:0000313" key="2">
    <source>
        <dbReference type="EMBL" id="PNC57605.1"/>
    </source>
</evidence>
<protein>
    <submittedName>
        <fullName evidence="2">Uncharacterized protein</fullName>
    </submittedName>
</protein>
<name>A0AAP8NMD7_9BACT</name>
<sequence length="191" mass="21036">MKKAFAEKNGKSLRWAQIEAAKDSPAWRAFLAAQFPPSSAEAAGGGGEGAPMGGASDLARAGEAKESAWQILKRMEEQLETAARSGDVGLIASFTRAVREARANWERAGLHEQRLQEAAGSLVPVHVFHEMRTRGVAPLAELMAQQRDFIGSRLEAAGRPRFYEAWDEWAREWNRKIDDLNAEINGLLNHV</sequence>
<evidence type="ECO:0000313" key="3">
    <source>
        <dbReference type="Proteomes" id="UP000235914"/>
    </source>
</evidence>